<dbReference type="STRING" id="47866.GA0074694_0811"/>
<evidence type="ECO:0000313" key="3">
    <source>
        <dbReference type="Proteomes" id="UP000198906"/>
    </source>
</evidence>
<accession>A0A1C6RBV9</accession>
<dbReference type="Proteomes" id="UP000198906">
    <property type="component" value="Unassembled WGS sequence"/>
</dbReference>
<evidence type="ECO:0000256" key="1">
    <source>
        <dbReference type="SAM" id="MobiDB-lite"/>
    </source>
</evidence>
<protein>
    <submittedName>
        <fullName evidence="2">Uncharacterized protein</fullName>
    </submittedName>
</protein>
<dbReference type="AlphaFoldDB" id="A0A1C6RBV9"/>
<dbReference type="EMBL" id="FMHU01000001">
    <property type="protein sequence ID" value="SCL14544.1"/>
    <property type="molecule type" value="Genomic_DNA"/>
</dbReference>
<evidence type="ECO:0000313" key="2">
    <source>
        <dbReference type="EMBL" id="SCL14544.1"/>
    </source>
</evidence>
<name>A0A1C6RBV9_9ACTN</name>
<keyword evidence="3" id="KW-1185">Reference proteome</keyword>
<gene>
    <name evidence="2" type="ORF">GA0074694_0811</name>
</gene>
<feature type="region of interest" description="Disordered" evidence="1">
    <location>
        <begin position="75"/>
        <end position="96"/>
    </location>
</feature>
<organism evidence="2 3">
    <name type="scientific">Micromonospora inyonensis</name>
    <dbReference type="NCBI Taxonomy" id="47866"/>
    <lineage>
        <taxon>Bacteria</taxon>
        <taxon>Bacillati</taxon>
        <taxon>Actinomycetota</taxon>
        <taxon>Actinomycetes</taxon>
        <taxon>Micromonosporales</taxon>
        <taxon>Micromonosporaceae</taxon>
        <taxon>Micromonospora</taxon>
    </lineage>
</organism>
<proteinExistence type="predicted"/>
<reference evidence="3" key="1">
    <citation type="submission" date="2016-06" db="EMBL/GenBank/DDBJ databases">
        <authorList>
            <person name="Varghese N."/>
        </authorList>
    </citation>
    <scope>NUCLEOTIDE SEQUENCE [LARGE SCALE GENOMIC DNA]</scope>
    <source>
        <strain evidence="3">DSM 46123</strain>
    </source>
</reference>
<sequence length="96" mass="9985">MTTVDDPRWVIHLPTTLTSLATVVALAAALRDSLGHVDVLDFGEVTVSAEDDQGMRTRVWCDARLPGGGRCPLPTAHAGPCRPPEVGAPTGPAVSS</sequence>